<feature type="compositionally biased region" description="Low complexity" evidence="1">
    <location>
        <begin position="86"/>
        <end position="103"/>
    </location>
</feature>
<dbReference type="EMBL" id="KN817520">
    <property type="protein sequence ID" value="KJA28826.1"/>
    <property type="molecule type" value="Genomic_DNA"/>
</dbReference>
<feature type="region of interest" description="Disordered" evidence="1">
    <location>
        <begin position="1"/>
        <end position="129"/>
    </location>
</feature>
<evidence type="ECO:0000313" key="3">
    <source>
        <dbReference type="Proteomes" id="UP000054270"/>
    </source>
</evidence>
<organism evidence="2 3">
    <name type="scientific">Hypholoma sublateritium (strain FD-334 SS-4)</name>
    <dbReference type="NCBI Taxonomy" id="945553"/>
    <lineage>
        <taxon>Eukaryota</taxon>
        <taxon>Fungi</taxon>
        <taxon>Dikarya</taxon>
        <taxon>Basidiomycota</taxon>
        <taxon>Agaricomycotina</taxon>
        <taxon>Agaricomycetes</taxon>
        <taxon>Agaricomycetidae</taxon>
        <taxon>Agaricales</taxon>
        <taxon>Agaricineae</taxon>
        <taxon>Strophariaceae</taxon>
        <taxon>Hypholoma</taxon>
    </lineage>
</organism>
<protein>
    <recommendedName>
        <fullName evidence="4">DH domain-containing protein</fullName>
    </recommendedName>
</protein>
<feature type="compositionally biased region" description="Low complexity" evidence="1">
    <location>
        <begin position="115"/>
        <end position="129"/>
    </location>
</feature>
<evidence type="ECO:0000256" key="1">
    <source>
        <dbReference type="SAM" id="MobiDB-lite"/>
    </source>
</evidence>
<dbReference type="OrthoDB" id="10256089at2759"/>
<sequence length="322" mass="34043">MSDKEIMDEGVPVASTSTLPTDTSSCADANSSTELLPDCEPRPIRVARPPRATIPSLTTTTTAPISPAPSSPPLPVRSPLRPPPRSISSPSSDVSPRSSIAPSIDLSATPGDTTPPDSAVSDLDLSASPQTPADATAILAMNIYDTRQRHGSLPSLSGLMDQVREEFGIIENEEDATPPLRVKPASSAPLELFKGYSTLGPIPLPLATEEAKSEKEQDEEREAEDEINRGRVSSSSTLNSVASNPSLTASSVSMMSTPASSIEFHEAGSLSPSTATTTMTMTKRHHAMHELLSSERAYASDLALIREVHIPLALGEHSFRVS</sequence>
<gene>
    <name evidence="2" type="ORF">HYPSUDRAFT_621219</name>
</gene>
<dbReference type="InterPro" id="IPR035899">
    <property type="entry name" value="DBL_dom_sf"/>
</dbReference>
<dbReference type="SUPFAM" id="SSF48065">
    <property type="entry name" value="DBL homology domain (DH-domain)"/>
    <property type="match status" value="1"/>
</dbReference>
<feature type="compositionally biased region" description="Polar residues" evidence="1">
    <location>
        <begin position="14"/>
        <end position="34"/>
    </location>
</feature>
<dbReference type="AlphaFoldDB" id="A0A0D2PKB0"/>
<evidence type="ECO:0000313" key="2">
    <source>
        <dbReference type="EMBL" id="KJA28826.1"/>
    </source>
</evidence>
<accession>A0A0D2PKB0</accession>
<feature type="compositionally biased region" description="Acidic residues" evidence="1">
    <location>
        <begin position="216"/>
        <end position="225"/>
    </location>
</feature>
<dbReference type="STRING" id="945553.A0A0D2PKB0"/>
<reference evidence="3" key="1">
    <citation type="submission" date="2014-04" db="EMBL/GenBank/DDBJ databases">
        <title>Evolutionary Origins and Diversification of the Mycorrhizal Mutualists.</title>
        <authorList>
            <consortium name="DOE Joint Genome Institute"/>
            <consortium name="Mycorrhizal Genomics Consortium"/>
            <person name="Kohler A."/>
            <person name="Kuo A."/>
            <person name="Nagy L.G."/>
            <person name="Floudas D."/>
            <person name="Copeland A."/>
            <person name="Barry K.W."/>
            <person name="Cichocki N."/>
            <person name="Veneault-Fourrey C."/>
            <person name="LaButti K."/>
            <person name="Lindquist E.A."/>
            <person name="Lipzen A."/>
            <person name="Lundell T."/>
            <person name="Morin E."/>
            <person name="Murat C."/>
            <person name="Riley R."/>
            <person name="Ohm R."/>
            <person name="Sun H."/>
            <person name="Tunlid A."/>
            <person name="Henrissat B."/>
            <person name="Grigoriev I.V."/>
            <person name="Hibbett D.S."/>
            <person name="Martin F."/>
        </authorList>
    </citation>
    <scope>NUCLEOTIDE SEQUENCE [LARGE SCALE GENOMIC DNA]</scope>
    <source>
        <strain evidence="3">FD-334 SS-4</strain>
    </source>
</reference>
<feature type="compositionally biased region" description="Low complexity" evidence="1">
    <location>
        <begin position="232"/>
        <end position="252"/>
    </location>
</feature>
<keyword evidence="3" id="KW-1185">Reference proteome</keyword>
<evidence type="ECO:0008006" key="4">
    <source>
        <dbReference type="Google" id="ProtNLM"/>
    </source>
</evidence>
<proteinExistence type="predicted"/>
<name>A0A0D2PKB0_HYPSF</name>
<feature type="compositionally biased region" description="Low complexity" evidence="1">
    <location>
        <begin position="44"/>
        <end position="65"/>
    </location>
</feature>
<feature type="compositionally biased region" description="Pro residues" evidence="1">
    <location>
        <begin position="66"/>
        <end position="85"/>
    </location>
</feature>
<feature type="region of interest" description="Disordered" evidence="1">
    <location>
        <begin position="209"/>
        <end position="252"/>
    </location>
</feature>
<dbReference type="Proteomes" id="UP000054270">
    <property type="component" value="Unassembled WGS sequence"/>
</dbReference>